<reference evidence="1" key="1">
    <citation type="submission" date="2022-01" db="EMBL/GenBank/DDBJ databases">
        <title>Genome-Based Taxonomic Classification of the Phylum Actinobacteria.</title>
        <authorList>
            <person name="Gao Y."/>
        </authorList>
    </citation>
    <scope>NUCLEOTIDE SEQUENCE</scope>
    <source>
        <strain evidence="1">KLBMP 8922</strain>
    </source>
</reference>
<evidence type="ECO:0000313" key="1">
    <source>
        <dbReference type="EMBL" id="MCF2533349.1"/>
    </source>
</evidence>
<sequence length="164" mass="18999">MVPSESPPRFRDDLSTIYDFMDEILIRCPKCEALARVVAYPKRLVMSPFQSRRLVCADCGHTRDKDSGVYAMPNARATHMYDPYFYLPLWLQLSTRHGLLWAYNLNHLALIRRYVAAELREDAWTEEGIRMTLVSRLPAWITSASHRAEVLRLISRLEATVTGR</sequence>
<accession>A0AA41QAG7</accession>
<gene>
    <name evidence="1" type="ORF">LZ495_39880</name>
</gene>
<name>A0AA41QAG7_9ACTN</name>
<proteinExistence type="predicted"/>
<dbReference type="RefSeq" id="WP_235058124.1">
    <property type="nucleotide sequence ID" value="NZ_JAKFHA010000048.1"/>
</dbReference>
<protein>
    <submittedName>
        <fullName evidence="1">Uncharacterized protein</fullName>
    </submittedName>
</protein>
<dbReference type="EMBL" id="JAKFHA010000048">
    <property type="protein sequence ID" value="MCF2533349.1"/>
    <property type="molecule type" value="Genomic_DNA"/>
</dbReference>
<comment type="caution">
    <text evidence="1">The sequence shown here is derived from an EMBL/GenBank/DDBJ whole genome shotgun (WGS) entry which is preliminary data.</text>
</comment>
<organism evidence="1 2">
    <name type="scientific">Yinghuangia soli</name>
    <dbReference type="NCBI Taxonomy" id="2908204"/>
    <lineage>
        <taxon>Bacteria</taxon>
        <taxon>Bacillati</taxon>
        <taxon>Actinomycetota</taxon>
        <taxon>Actinomycetes</taxon>
        <taxon>Kitasatosporales</taxon>
        <taxon>Streptomycetaceae</taxon>
        <taxon>Yinghuangia</taxon>
    </lineage>
</organism>
<dbReference type="AlphaFoldDB" id="A0AA41QAG7"/>
<evidence type="ECO:0000313" key="2">
    <source>
        <dbReference type="Proteomes" id="UP001165378"/>
    </source>
</evidence>
<dbReference type="Proteomes" id="UP001165378">
    <property type="component" value="Unassembled WGS sequence"/>
</dbReference>
<keyword evidence="2" id="KW-1185">Reference proteome</keyword>